<feature type="region of interest" description="Disordered" evidence="1">
    <location>
        <begin position="932"/>
        <end position="984"/>
    </location>
</feature>
<feature type="compositionally biased region" description="Low complexity" evidence="1">
    <location>
        <begin position="592"/>
        <end position="612"/>
    </location>
</feature>
<dbReference type="Proteomes" id="UP001497392">
    <property type="component" value="Unassembled WGS sequence"/>
</dbReference>
<organism evidence="2 3">
    <name type="scientific">Coccomyxa viridis</name>
    <dbReference type="NCBI Taxonomy" id="1274662"/>
    <lineage>
        <taxon>Eukaryota</taxon>
        <taxon>Viridiplantae</taxon>
        <taxon>Chlorophyta</taxon>
        <taxon>core chlorophytes</taxon>
        <taxon>Trebouxiophyceae</taxon>
        <taxon>Trebouxiophyceae incertae sedis</taxon>
        <taxon>Coccomyxaceae</taxon>
        <taxon>Coccomyxa</taxon>
    </lineage>
</organism>
<feature type="region of interest" description="Disordered" evidence="1">
    <location>
        <begin position="592"/>
        <end position="619"/>
    </location>
</feature>
<evidence type="ECO:0000313" key="2">
    <source>
        <dbReference type="EMBL" id="CAL5223725.1"/>
    </source>
</evidence>
<evidence type="ECO:0000256" key="1">
    <source>
        <dbReference type="SAM" id="MobiDB-lite"/>
    </source>
</evidence>
<name>A0ABP1FYZ1_9CHLO</name>
<feature type="region of interest" description="Disordered" evidence="1">
    <location>
        <begin position="651"/>
        <end position="678"/>
    </location>
</feature>
<protein>
    <submittedName>
        <fullName evidence="2">G6282 protein</fullName>
    </submittedName>
</protein>
<feature type="compositionally biased region" description="Low complexity" evidence="1">
    <location>
        <begin position="1039"/>
        <end position="1050"/>
    </location>
</feature>
<proteinExistence type="predicted"/>
<keyword evidence="3" id="KW-1185">Reference proteome</keyword>
<feature type="compositionally biased region" description="Acidic residues" evidence="1">
    <location>
        <begin position="177"/>
        <end position="194"/>
    </location>
</feature>
<comment type="caution">
    <text evidence="2">The sequence shown here is derived from an EMBL/GenBank/DDBJ whole genome shotgun (WGS) entry which is preliminary data.</text>
</comment>
<feature type="region of interest" description="Disordered" evidence="1">
    <location>
        <begin position="166"/>
        <end position="195"/>
    </location>
</feature>
<dbReference type="EMBL" id="CAXHTA020000009">
    <property type="protein sequence ID" value="CAL5223725.1"/>
    <property type="molecule type" value="Genomic_DNA"/>
</dbReference>
<feature type="compositionally biased region" description="Polar residues" evidence="1">
    <location>
        <begin position="933"/>
        <end position="961"/>
    </location>
</feature>
<sequence length="1162" mass="127600">MARLTFTSGMPHFKVNTHDPRGPILSIPVLTLNREELSALSEEILRRQRIIDEQLAELKEITGRLTPEEQKELLDVIEQKDADAAKQREQAGELDYPKPVRDMLEAAGVLDAMPYSSEPVLAGGSGVPLPKLSYEWSNEEFVDDGEQLSDEDWSEFFQTQLENIKREAAEDSARDDTDPDDSFDGLPDPFDDELSMPGDDIPFEPGEGVEEMLQLLEAGKPLPPDPRQIGRPKESAQSFLRRMDALQARYDTQFLKRKDWQISPEDVKALDAQWEQVAMRSDVPVTMDDIQGVTPAPDIPPEIERQFKRLEWITYRMRRAYIEGTPSQPVQALASAGLLAEDAIYRDIVMECRGLPAVVGYAKRMDCTHGNVELCQIWGHVSEHRPVPEWYVMVDSWLNIPYPDWYLEYVRVHFQAQLFPDAFMAAYANAAQSDDDHLEEVLEQYRQWGQKVRGIPRNRSERKKLERPVLWRDAYADRPFTNQQRLRSGTLPVLERNTVLTIDDTDALGTPEDMLKDPFLDTRAADFVTDPMKGLPKFAGVADEPYGRGRHLLLPMLRRMQHSGSRILGLAQSYQRPRAAVNSQQLSPAAALDAAAARSQQGSSTTSQSASRLEASAKAADQITAEHSVSSKDALHASRTVAKEWAAGRLSLDYPPDEDDDVDSMRRKPLPDQGSMQGASPAAVLHSVLSSLQQMKPGVLVSSQLPAGLDAATVEDLALRQRKGDDVAAQALAALRCRGVFAGRERPKPELPKPWQQTLDAAAGRPFDANAPSRTVLPPLEPWRHACQVAPSASSVPAAASDAPPSAASVASEAGAFAEASSAQAKHDSTGSSSESSRASLKWRPVPLWHKWSLRQKAAQRRTDEAMKALPPLKRMRAARLPSTPAIAQLRRVDATVEAASSFVSRGRSKREQQDHTFRLLSYAPVRRAVTHAQVQRANSADSSKASGPVSRQESSSMQSGGTAGSPIVAESKPGPTRQVPDTEKRLSLQWGSGFASGSTSNAKQQGGIPDLIGLMCSASSDSTGAGINLAFEADAEGAAEAGTSGSGDSPQDSAQSKARVPGTAGAAPRKRPLGTAWRDGSHMTIPMTTMFELNPATGQVDRITSHWNGYIMHGLGGEEQEAWDIYTRQTRLHELRGRPGCSVRFVKRKMRPINPDAALDL</sequence>
<accession>A0ABP1FYZ1</accession>
<feature type="compositionally biased region" description="Basic and acidic residues" evidence="1">
    <location>
        <begin position="166"/>
        <end position="176"/>
    </location>
</feature>
<evidence type="ECO:0000313" key="3">
    <source>
        <dbReference type="Proteomes" id="UP001497392"/>
    </source>
</evidence>
<feature type="region of interest" description="Disordered" evidence="1">
    <location>
        <begin position="821"/>
        <end position="840"/>
    </location>
</feature>
<reference evidence="2 3" key="1">
    <citation type="submission" date="2024-06" db="EMBL/GenBank/DDBJ databases">
        <authorList>
            <person name="Kraege A."/>
            <person name="Thomma B."/>
        </authorList>
    </citation>
    <scope>NUCLEOTIDE SEQUENCE [LARGE SCALE GENOMIC DNA]</scope>
</reference>
<gene>
    <name evidence="2" type="primary">g6282</name>
    <name evidence="2" type="ORF">VP750_LOCUS5384</name>
</gene>
<feature type="region of interest" description="Disordered" evidence="1">
    <location>
        <begin position="1039"/>
        <end position="1081"/>
    </location>
</feature>